<proteinExistence type="predicted"/>
<evidence type="ECO:0008006" key="3">
    <source>
        <dbReference type="Google" id="ProtNLM"/>
    </source>
</evidence>
<name>A0ABQ1SE63_9FLAO</name>
<dbReference type="Pfam" id="PF13650">
    <property type="entry name" value="Asp_protease_2"/>
    <property type="match status" value="1"/>
</dbReference>
<dbReference type="SUPFAM" id="SSF50630">
    <property type="entry name" value="Acid proteases"/>
    <property type="match status" value="1"/>
</dbReference>
<comment type="caution">
    <text evidence="1">The sequence shown here is derived from an EMBL/GenBank/DDBJ whole genome shotgun (WGS) entry which is preliminary data.</text>
</comment>
<protein>
    <recommendedName>
        <fullName evidence="3">Acid protease</fullName>
    </recommendedName>
</protein>
<sequence>MQGLYLPKKLKMSSLKQFLLQKKYSLIKLTTTATEHLQLTCTINNVSGDFILDTGASNSCVDFKYADYFKLLTEDSKVRAAGAGATNMLTRSSTKNSLNIGNWTYSKFNLVLFDMTHVNQALVEHESEVIHGIIGADILNAGKAIIDYKKKRLYLK</sequence>
<dbReference type="EMBL" id="BMGM01000001">
    <property type="protein sequence ID" value="GGE25131.1"/>
    <property type="molecule type" value="Genomic_DNA"/>
</dbReference>
<dbReference type="Proteomes" id="UP000599179">
    <property type="component" value="Unassembled WGS sequence"/>
</dbReference>
<evidence type="ECO:0000313" key="1">
    <source>
        <dbReference type="EMBL" id="GGE25131.1"/>
    </source>
</evidence>
<accession>A0ABQ1SE63</accession>
<dbReference type="InterPro" id="IPR034122">
    <property type="entry name" value="Retropepsin-like_bacterial"/>
</dbReference>
<organism evidence="1 2">
    <name type="scientific">Psychroflexus planctonicus</name>
    <dbReference type="NCBI Taxonomy" id="1526575"/>
    <lineage>
        <taxon>Bacteria</taxon>
        <taxon>Pseudomonadati</taxon>
        <taxon>Bacteroidota</taxon>
        <taxon>Flavobacteriia</taxon>
        <taxon>Flavobacteriales</taxon>
        <taxon>Flavobacteriaceae</taxon>
        <taxon>Psychroflexus</taxon>
    </lineage>
</organism>
<evidence type="ECO:0000313" key="2">
    <source>
        <dbReference type="Proteomes" id="UP000599179"/>
    </source>
</evidence>
<dbReference type="Gene3D" id="2.40.70.10">
    <property type="entry name" value="Acid Proteases"/>
    <property type="match status" value="1"/>
</dbReference>
<dbReference type="InterPro" id="IPR021109">
    <property type="entry name" value="Peptidase_aspartic_dom_sf"/>
</dbReference>
<keyword evidence="2" id="KW-1185">Reference proteome</keyword>
<dbReference type="CDD" id="cd05483">
    <property type="entry name" value="retropepsin_like_bacteria"/>
    <property type="match status" value="1"/>
</dbReference>
<reference evidence="2" key="1">
    <citation type="journal article" date="2019" name="Int. J. Syst. Evol. Microbiol.">
        <title>The Global Catalogue of Microorganisms (GCM) 10K type strain sequencing project: providing services to taxonomists for standard genome sequencing and annotation.</title>
        <authorList>
            <consortium name="The Broad Institute Genomics Platform"/>
            <consortium name="The Broad Institute Genome Sequencing Center for Infectious Disease"/>
            <person name="Wu L."/>
            <person name="Ma J."/>
        </authorList>
    </citation>
    <scope>NUCLEOTIDE SEQUENCE [LARGE SCALE GENOMIC DNA]</scope>
    <source>
        <strain evidence="2">CGMCC 1.12931</strain>
    </source>
</reference>
<gene>
    <name evidence="1" type="ORF">GCM10010832_02380</name>
</gene>